<keyword evidence="16" id="KW-1185">Reference proteome</keyword>
<keyword evidence="7 13" id="KW-1133">Transmembrane helix</keyword>
<dbReference type="GO" id="GO:0071586">
    <property type="term" value="P:CAAX-box protein processing"/>
    <property type="evidence" value="ECO:0007669"/>
    <property type="project" value="InterPro"/>
</dbReference>
<protein>
    <recommendedName>
        <fullName evidence="12">CAAX prenyl protease 2</fullName>
        <ecNumber evidence="11">3.4.26.1</ecNumber>
    </recommendedName>
    <alternativeName>
        <fullName evidence="9">Farnesylated proteins-converting enzyme 2</fullName>
    </alternativeName>
</protein>
<dbReference type="InterPro" id="IPR039731">
    <property type="entry name" value="Rce1"/>
</dbReference>
<keyword evidence="5" id="KW-0378">Hydrolase</keyword>
<name>A0A8S1EAN3_9PELO</name>
<evidence type="ECO:0000256" key="4">
    <source>
        <dbReference type="ARBA" id="ARBA00022692"/>
    </source>
</evidence>
<evidence type="ECO:0000256" key="11">
    <source>
        <dbReference type="ARBA" id="ARBA00049729"/>
    </source>
</evidence>
<dbReference type="EMBL" id="CADEPM010000001">
    <property type="protein sequence ID" value="CAB3398873.1"/>
    <property type="molecule type" value="Genomic_DNA"/>
</dbReference>
<comment type="catalytic activity">
    <reaction evidence="10">
        <text>Hydrolyzes the peptide bond -P2-(S-farnesyl or geranylgeranyl)C-P1'-P2'-P3'-COOH where P1' and P2' are amino acids with aliphatic sidechains and P3' is any C-terminal residue.</text>
        <dbReference type="EC" id="3.4.26.1"/>
    </reaction>
</comment>
<dbReference type="EC" id="3.4.26.1" evidence="11"/>
<evidence type="ECO:0000256" key="13">
    <source>
        <dbReference type="SAM" id="Phobius"/>
    </source>
</evidence>
<evidence type="ECO:0000313" key="16">
    <source>
        <dbReference type="Proteomes" id="UP000494206"/>
    </source>
</evidence>
<feature type="transmembrane region" description="Helical" evidence="13">
    <location>
        <begin position="6"/>
        <end position="25"/>
    </location>
</feature>
<keyword evidence="8 13" id="KW-0472">Membrane</keyword>
<organism evidence="15 16">
    <name type="scientific">Caenorhabditis bovis</name>
    <dbReference type="NCBI Taxonomy" id="2654633"/>
    <lineage>
        <taxon>Eukaryota</taxon>
        <taxon>Metazoa</taxon>
        <taxon>Ecdysozoa</taxon>
        <taxon>Nematoda</taxon>
        <taxon>Chromadorea</taxon>
        <taxon>Rhabditida</taxon>
        <taxon>Rhabditina</taxon>
        <taxon>Rhabditomorpha</taxon>
        <taxon>Rhabditoidea</taxon>
        <taxon>Rhabditidae</taxon>
        <taxon>Peloderinae</taxon>
        <taxon>Caenorhabditis</taxon>
    </lineage>
</organism>
<feature type="transmembrane region" description="Helical" evidence="13">
    <location>
        <begin position="248"/>
        <end position="265"/>
    </location>
</feature>
<evidence type="ECO:0000256" key="5">
    <source>
        <dbReference type="ARBA" id="ARBA00022801"/>
    </source>
</evidence>
<keyword evidence="6" id="KW-0256">Endoplasmic reticulum</keyword>
<evidence type="ECO:0000256" key="12">
    <source>
        <dbReference type="ARBA" id="ARBA00049763"/>
    </source>
</evidence>
<feature type="domain" description="CAAX prenyl protease 2/Lysostaphin resistance protein A-like" evidence="14">
    <location>
        <begin position="126"/>
        <end position="229"/>
    </location>
</feature>
<comment type="similarity">
    <text evidence="2">Belongs to the peptidase U48 family.</text>
</comment>
<keyword evidence="3" id="KW-0645">Protease</keyword>
<evidence type="ECO:0000259" key="14">
    <source>
        <dbReference type="Pfam" id="PF02517"/>
    </source>
</evidence>
<comment type="caution">
    <text evidence="15">The sequence shown here is derived from an EMBL/GenBank/DDBJ whole genome shotgun (WGS) entry which is preliminary data.</text>
</comment>
<sequence length="276" mass="32076">MEKIAGANGSTLIVSILLPLSYVSLVQLFDYNGTNRNEEKSIRKRFFGAILSNLASISITYYYLKDEVSSPFLEMGIRFDHIGEAISYPMTLGFSLYFGQFVMMYIDRTIHYYFDIDEWKRSFRSLQWIRDIIVGPITEEIAFRCCSAVLMNRCLGAKWTLFCAPLPFAISHFHHIFDDQRRGHSLAHSILQRTFQFCYTFVFGLFVTHLMLTTRHFIVPIVAHMICNSQGLPLYWAVGNYPNRRDRFILYISYTAGLLLCIYQLKSQHGMPTPNF</sequence>
<evidence type="ECO:0000256" key="6">
    <source>
        <dbReference type="ARBA" id="ARBA00022824"/>
    </source>
</evidence>
<evidence type="ECO:0000256" key="10">
    <source>
        <dbReference type="ARBA" id="ARBA00047280"/>
    </source>
</evidence>
<gene>
    <name evidence="15" type="ORF">CBOVIS_LOCUS2105</name>
</gene>
<dbReference type="PANTHER" id="PTHR13046">
    <property type="entry name" value="PROTEASE U48 CAAX PRENYL PROTEASE RCE1"/>
    <property type="match status" value="1"/>
</dbReference>
<dbReference type="Proteomes" id="UP000494206">
    <property type="component" value="Unassembled WGS sequence"/>
</dbReference>
<evidence type="ECO:0000256" key="9">
    <source>
        <dbReference type="ARBA" id="ARBA00032607"/>
    </source>
</evidence>
<comment type="subcellular location">
    <subcellularLocation>
        <location evidence="1">Endoplasmic reticulum membrane</location>
        <topology evidence="1">Multi-pass membrane protein</topology>
    </subcellularLocation>
</comment>
<dbReference type="PANTHER" id="PTHR13046:SF0">
    <property type="entry name" value="CAAX PRENYL PROTEASE 2"/>
    <property type="match status" value="1"/>
</dbReference>
<feature type="transmembrane region" description="Helical" evidence="13">
    <location>
        <begin position="190"/>
        <end position="211"/>
    </location>
</feature>
<evidence type="ECO:0000313" key="15">
    <source>
        <dbReference type="EMBL" id="CAB3398873.1"/>
    </source>
</evidence>
<evidence type="ECO:0000256" key="1">
    <source>
        <dbReference type="ARBA" id="ARBA00004477"/>
    </source>
</evidence>
<evidence type="ECO:0000256" key="8">
    <source>
        <dbReference type="ARBA" id="ARBA00023136"/>
    </source>
</evidence>
<feature type="transmembrane region" description="Helical" evidence="13">
    <location>
        <begin position="85"/>
        <end position="106"/>
    </location>
</feature>
<dbReference type="OrthoDB" id="271604at2759"/>
<dbReference type="GO" id="GO:0004222">
    <property type="term" value="F:metalloendopeptidase activity"/>
    <property type="evidence" value="ECO:0007669"/>
    <property type="project" value="InterPro"/>
</dbReference>
<dbReference type="GO" id="GO:0005789">
    <property type="term" value="C:endoplasmic reticulum membrane"/>
    <property type="evidence" value="ECO:0007669"/>
    <property type="project" value="UniProtKB-SubCell"/>
</dbReference>
<keyword evidence="4 13" id="KW-0812">Transmembrane</keyword>
<evidence type="ECO:0000256" key="7">
    <source>
        <dbReference type="ARBA" id="ARBA00022989"/>
    </source>
</evidence>
<proteinExistence type="inferred from homology"/>
<dbReference type="Pfam" id="PF02517">
    <property type="entry name" value="Rce1-like"/>
    <property type="match status" value="1"/>
</dbReference>
<evidence type="ECO:0000256" key="2">
    <source>
        <dbReference type="ARBA" id="ARBA00006897"/>
    </source>
</evidence>
<accession>A0A8S1EAN3</accession>
<reference evidence="15 16" key="1">
    <citation type="submission" date="2020-04" db="EMBL/GenBank/DDBJ databases">
        <authorList>
            <person name="Laetsch R D."/>
            <person name="Stevens L."/>
            <person name="Kumar S."/>
            <person name="Blaxter L. M."/>
        </authorList>
    </citation>
    <scope>NUCLEOTIDE SEQUENCE [LARGE SCALE GENOMIC DNA]</scope>
</reference>
<dbReference type="AlphaFoldDB" id="A0A8S1EAN3"/>
<dbReference type="InterPro" id="IPR003675">
    <property type="entry name" value="Rce1/LyrA-like_dom"/>
</dbReference>
<feature type="transmembrane region" description="Helical" evidence="13">
    <location>
        <begin position="46"/>
        <end position="65"/>
    </location>
</feature>
<evidence type="ECO:0000256" key="3">
    <source>
        <dbReference type="ARBA" id="ARBA00022670"/>
    </source>
</evidence>